<dbReference type="SUPFAM" id="SSF56112">
    <property type="entry name" value="Protein kinase-like (PK-like)"/>
    <property type="match status" value="1"/>
</dbReference>
<dbReference type="Proteomes" id="UP000244905">
    <property type="component" value="Unassembled WGS sequence"/>
</dbReference>
<evidence type="ECO:0000313" key="4">
    <source>
        <dbReference type="Proteomes" id="UP000244905"/>
    </source>
</evidence>
<dbReference type="AlphaFoldDB" id="A0A2V1IQD0"/>
<dbReference type="InterPro" id="IPR005337">
    <property type="entry name" value="RapZ-like"/>
</dbReference>
<dbReference type="EMBL" id="PUEC01000004">
    <property type="protein sequence ID" value="PWB03633.1"/>
    <property type="molecule type" value="Genomic_DNA"/>
</dbReference>
<proteinExistence type="predicted"/>
<dbReference type="PANTHER" id="PTHR30448:SF0">
    <property type="entry name" value="RNASE ADAPTER PROTEIN RAPZ"/>
    <property type="match status" value="1"/>
</dbReference>
<dbReference type="InterPro" id="IPR053931">
    <property type="entry name" value="RapZ_C"/>
</dbReference>
<dbReference type="Gene3D" id="3.90.1200.10">
    <property type="match status" value="1"/>
</dbReference>
<feature type="domain" description="RapZ C-terminal" evidence="2">
    <location>
        <begin position="330"/>
        <end position="456"/>
    </location>
</feature>
<keyword evidence="3" id="KW-0808">Transferase</keyword>
<dbReference type="Gene3D" id="3.30.200.20">
    <property type="entry name" value="Phosphorylase Kinase, domain 1"/>
    <property type="match status" value="1"/>
</dbReference>
<feature type="domain" description="Aminoglycoside phosphotransferase" evidence="1">
    <location>
        <begin position="17"/>
        <end position="234"/>
    </location>
</feature>
<dbReference type="GO" id="GO:0016740">
    <property type="term" value="F:transferase activity"/>
    <property type="evidence" value="ECO:0007669"/>
    <property type="project" value="UniProtKB-KW"/>
</dbReference>
<dbReference type="Pfam" id="PF01636">
    <property type="entry name" value="APH"/>
    <property type="match status" value="1"/>
</dbReference>
<evidence type="ECO:0000259" key="2">
    <source>
        <dbReference type="Pfam" id="PF22740"/>
    </source>
</evidence>
<sequence length="462" mass="52407">MLSTLYAQTFGVDHYKIRPLTKAGSNRQYFRISGPRTVVGVIGTSAIENNAFIYLSAHFSSKGLPVPKVIAVSDDRLCYIQEDLGDSSLFEMREDIPLLKQTIAILPDFQYKGADGMDFNNCYPVAAFDSQAILWDLNYFKYCFLNTTGVPYDERRLESEFRLMATRLAHSGKPTFMYRDFQSRNVMIKDGAPYFIDFQGGRKGPVEYDLVSFISQARAAFTPEVKEELIETYLQSASRYVSGIDSGLFRERLHEYELLRNLQVLGAYGFRGKFERKPHFLKSIPLALANLQNLLATGNDTYPYLTEILAAMLEQESIDSITEEVRPSLLTVHVSSFSYKKGIPKDYSGNGGGFVFDCRGMENPGRYEEYKSRTGLEKPVIDFLESKGEIQTFMENCYGLVDPSVECYDRRGFTSLAVNFGCTGGQHRSVYGAQHMAEHIKTKFPHVNVRLTHREQNIDCTL</sequence>
<evidence type="ECO:0000259" key="1">
    <source>
        <dbReference type="Pfam" id="PF01636"/>
    </source>
</evidence>
<name>A0A2V1IQD0_9BACT</name>
<reference evidence="4" key="1">
    <citation type="submission" date="2018-02" db="EMBL/GenBank/DDBJ databases">
        <authorList>
            <person name="Clavel T."/>
            <person name="Strowig T."/>
        </authorList>
    </citation>
    <scope>NUCLEOTIDE SEQUENCE [LARGE SCALE GENOMIC DNA]</scope>
    <source>
        <strain evidence="4">DSM 103720</strain>
    </source>
</reference>
<evidence type="ECO:0000313" key="3">
    <source>
        <dbReference type="EMBL" id="PWB03633.1"/>
    </source>
</evidence>
<dbReference type="InterPro" id="IPR011009">
    <property type="entry name" value="Kinase-like_dom_sf"/>
</dbReference>
<comment type="caution">
    <text evidence="3">The sequence shown here is derived from an EMBL/GenBank/DDBJ whole genome shotgun (WGS) entry which is preliminary data.</text>
</comment>
<accession>A0A2V1IQD0</accession>
<organism evidence="3 4">
    <name type="scientific">Duncaniella muris</name>
    <dbReference type="NCBI Taxonomy" id="2094150"/>
    <lineage>
        <taxon>Bacteria</taxon>
        <taxon>Pseudomonadati</taxon>
        <taxon>Bacteroidota</taxon>
        <taxon>Bacteroidia</taxon>
        <taxon>Bacteroidales</taxon>
        <taxon>Muribaculaceae</taxon>
        <taxon>Duncaniella</taxon>
    </lineage>
</organism>
<dbReference type="InterPro" id="IPR002575">
    <property type="entry name" value="Aminoglycoside_PTrfase"/>
</dbReference>
<gene>
    <name evidence="3" type="ORF">C5O23_02675</name>
</gene>
<keyword evidence="4" id="KW-1185">Reference proteome</keyword>
<dbReference type="Pfam" id="PF22740">
    <property type="entry name" value="PapZ_C"/>
    <property type="match status" value="1"/>
</dbReference>
<dbReference type="RefSeq" id="WP_107031415.1">
    <property type="nucleotide sequence ID" value="NZ_CAPEJN010000013.1"/>
</dbReference>
<dbReference type="GO" id="GO:0005524">
    <property type="term" value="F:ATP binding"/>
    <property type="evidence" value="ECO:0007669"/>
    <property type="project" value="InterPro"/>
</dbReference>
<protein>
    <submittedName>
        <fullName evidence="3">Phosphotransferase</fullName>
    </submittedName>
</protein>
<dbReference type="GeneID" id="82525253"/>
<dbReference type="PANTHER" id="PTHR30448">
    <property type="entry name" value="RNASE ADAPTER PROTEIN RAPZ"/>
    <property type="match status" value="1"/>
</dbReference>